<reference evidence="1 2" key="1">
    <citation type="submission" date="2023-01" db="EMBL/GenBank/DDBJ databases">
        <title>Analysis of 21 Apiospora genomes using comparative genomics revels a genus with tremendous synthesis potential of carbohydrate active enzymes and secondary metabolites.</title>
        <authorList>
            <person name="Sorensen T."/>
        </authorList>
    </citation>
    <scope>NUCLEOTIDE SEQUENCE [LARGE SCALE GENOMIC DNA]</scope>
    <source>
        <strain evidence="1 2">CBS 83171</strain>
    </source>
</reference>
<sequence length="365" mass="42667">MTSRYQPTGSERDVPEVFEYVCGHTAVAEENGLQRLFGVLMEHGFITYPKTACELTNHCPKCLEPAFTEAREPGTTKRRWADDILLNPIERAYTDETSYRMSVMVMFCDIWVLLNSKSLQPLYFSGEVVAHDISFAFRHWCWTLAKHIREQNNKEDGDRTRNQLIFVLDDLFGQLAAVDVIDLVDLYRRQPRELARMMPSDPGERVDEYRQCLRRWEKRVEGPHDDYPFDASKEYNDLLKAASRWSSELLGPPQHRDLHREAFPYPLPPHPIYGPDEQAKMEKAMMDINDAGIRFKVQLYEMSKYAKNSRQIKDEIEQMQIMALVAELEGCGDFLRPLDKEKRRLWRLFVEFTTPQPHILALATE</sequence>
<gene>
    <name evidence="1" type="ORF">PG996_006863</name>
</gene>
<name>A0ABR1V975_9PEZI</name>
<accession>A0ABR1V975</accession>
<keyword evidence="2" id="KW-1185">Reference proteome</keyword>
<dbReference type="Proteomes" id="UP001446871">
    <property type="component" value="Unassembled WGS sequence"/>
</dbReference>
<evidence type="ECO:0000313" key="2">
    <source>
        <dbReference type="Proteomes" id="UP001446871"/>
    </source>
</evidence>
<protein>
    <submittedName>
        <fullName evidence="1">Uncharacterized protein</fullName>
    </submittedName>
</protein>
<evidence type="ECO:0000313" key="1">
    <source>
        <dbReference type="EMBL" id="KAK8067751.1"/>
    </source>
</evidence>
<proteinExistence type="predicted"/>
<organism evidence="1 2">
    <name type="scientific">Apiospora saccharicola</name>
    <dbReference type="NCBI Taxonomy" id="335842"/>
    <lineage>
        <taxon>Eukaryota</taxon>
        <taxon>Fungi</taxon>
        <taxon>Dikarya</taxon>
        <taxon>Ascomycota</taxon>
        <taxon>Pezizomycotina</taxon>
        <taxon>Sordariomycetes</taxon>
        <taxon>Xylariomycetidae</taxon>
        <taxon>Amphisphaeriales</taxon>
        <taxon>Apiosporaceae</taxon>
        <taxon>Apiospora</taxon>
    </lineage>
</organism>
<dbReference type="EMBL" id="JAQQWM010000004">
    <property type="protein sequence ID" value="KAK8067751.1"/>
    <property type="molecule type" value="Genomic_DNA"/>
</dbReference>
<comment type="caution">
    <text evidence="1">The sequence shown here is derived from an EMBL/GenBank/DDBJ whole genome shotgun (WGS) entry which is preliminary data.</text>
</comment>